<organism evidence="18 19">
    <name type="scientific">Hevea brasiliensis</name>
    <name type="common">Para rubber tree</name>
    <name type="synonym">Siphonia brasiliensis</name>
    <dbReference type="NCBI Taxonomy" id="3981"/>
    <lineage>
        <taxon>Eukaryota</taxon>
        <taxon>Viridiplantae</taxon>
        <taxon>Streptophyta</taxon>
        <taxon>Embryophyta</taxon>
        <taxon>Tracheophyta</taxon>
        <taxon>Spermatophyta</taxon>
        <taxon>Magnoliopsida</taxon>
        <taxon>eudicotyledons</taxon>
        <taxon>Gunneridae</taxon>
        <taxon>Pentapetalae</taxon>
        <taxon>rosids</taxon>
        <taxon>fabids</taxon>
        <taxon>Malpighiales</taxon>
        <taxon>Euphorbiaceae</taxon>
        <taxon>Crotonoideae</taxon>
        <taxon>Micrandreae</taxon>
        <taxon>Hevea</taxon>
    </lineage>
</organism>
<evidence type="ECO:0000256" key="4">
    <source>
        <dbReference type="ARBA" id="ARBA00004496"/>
    </source>
</evidence>
<comment type="cofactor">
    <cofactor evidence="2">
        <name>a divalent metal cation</name>
        <dbReference type="ChEBI" id="CHEBI:60240"/>
    </cofactor>
</comment>
<dbReference type="GO" id="GO:0003723">
    <property type="term" value="F:RNA binding"/>
    <property type="evidence" value="ECO:0007669"/>
    <property type="project" value="UniProtKB-KW"/>
</dbReference>
<keyword evidence="19" id="KW-1185">Reference proteome</keyword>
<evidence type="ECO:0000256" key="1">
    <source>
        <dbReference type="ARBA" id="ARBA00001663"/>
    </source>
</evidence>
<name>A0A6A6KTX4_HEVBR</name>
<proteinExistence type="inferred from homology"/>
<dbReference type="InterPro" id="IPR039637">
    <property type="entry name" value="CNOT7/CNOT8/Pop2"/>
</dbReference>
<keyword evidence="9" id="KW-0540">Nuclease</keyword>
<dbReference type="Gene3D" id="3.30.420.10">
    <property type="entry name" value="Ribonuclease H-like superfamily/Ribonuclease H"/>
    <property type="match status" value="3"/>
</dbReference>
<dbReference type="Proteomes" id="UP000467840">
    <property type="component" value="Chromosome 2"/>
</dbReference>
<protein>
    <recommendedName>
        <fullName evidence="7">poly(A)-specific ribonuclease</fullName>
        <ecNumber evidence="7">3.1.13.4</ecNumber>
    </recommendedName>
</protein>
<keyword evidence="16" id="KW-0539">Nucleus</keyword>
<evidence type="ECO:0000256" key="17">
    <source>
        <dbReference type="ARBA" id="ARBA00025148"/>
    </source>
</evidence>
<comment type="catalytic activity">
    <reaction evidence="1">
        <text>Exonucleolytic cleavage of poly(A) to 5'-AMP.</text>
        <dbReference type="EC" id="3.1.13.4"/>
    </reaction>
</comment>
<evidence type="ECO:0000313" key="19">
    <source>
        <dbReference type="Proteomes" id="UP000467840"/>
    </source>
</evidence>
<evidence type="ECO:0000256" key="8">
    <source>
        <dbReference type="ARBA" id="ARBA00022490"/>
    </source>
</evidence>
<evidence type="ECO:0000256" key="11">
    <source>
        <dbReference type="ARBA" id="ARBA00022801"/>
    </source>
</evidence>
<dbReference type="AlphaFoldDB" id="A0A6A6KTX4"/>
<keyword evidence="8" id="KW-0963">Cytoplasm</keyword>
<dbReference type="SUPFAM" id="SSF53098">
    <property type="entry name" value="Ribonuclease H-like"/>
    <property type="match status" value="2"/>
</dbReference>
<dbReference type="GO" id="GO:0030014">
    <property type="term" value="C:CCR4-NOT complex"/>
    <property type="evidence" value="ECO:0007669"/>
    <property type="project" value="InterPro"/>
</dbReference>
<keyword evidence="11" id="KW-0378">Hydrolase</keyword>
<sequence>MDAALHHHKVVSMDSEFPGFLRKTPRLSDELSAFADMKFNVDNMKIIQLGITLSDENGIIAGTWKFNFKFLIEMELFFSNMFTHVLSRHRDLKWLTFHGLYDLAYMVKLVTKKPLPVSMLDFTEIIATVFGCCVLDVKYMARFYDDLHRGELGLEKLAKILGVKRVGGSHQAGSDSLLTARVFARMKTMYGIEESRFVGFLHGVTTRICEPVRTQVLPTFPLYCEPGIPQLCQVLPAYRYCRPMIHGVFLHPPIIQHQYKELSDHCEMGIRQVWACNLMEELQKMDAALHHHKVVSMDSEFPGFLRKTPRRSDELSAFADMKFNVDNMKIIQLGITLSDENGIIAGTWEFNFKFLIETEVFYDPKSIEFLKESGIDFEELRINGIDQLFFSNMFTHVLSRHRDLKWLTFHGLYDLAYMVKLVTKKPLPVSMLDFTEIIATVFGCCVLDVKYMARLYDDLHRGELGLEKLAKILGVKRVGGSHHAGSDSLLTARVFARMKTMYGIEESRFAGFLYGVTTRICEPVRTQVLPTFPGYCQPGIPQLCQVLPASRYCRPMIHGVFLHPPIIQHQYRVL</sequence>
<evidence type="ECO:0000256" key="15">
    <source>
        <dbReference type="ARBA" id="ARBA00023163"/>
    </source>
</evidence>
<comment type="caution">
    <text evidence="18">The sequence shown here is derived from an EMBL/GenBank/DDBJ whole genome shotgun (WGS) entry which is preliminary data.</text>
</comment>
<evidence type="ECO:0000256" key="9">
    <source>
        <dbReference type="ARBA" id="ARBA00022722"/>
    </source>
</evidence>
<evidence type="ECO:0000256" key="10">
    <source>
        <dbReference type="ARBA" id="ARBA00022723"/>
    </source>
</evidence>
<dbReference type="GO" id="GO:0004535">
    <property type="term" value="F:poly(A)-specific ribonuclease activity"/>
    <property type="evidence" value="ECO:0007669"/>
    <property type="project" value="UniProtKB-EC"/>
</dbReference>
<keyword evidence="14" id="KW-0805">Transcription regulation</keyword>
<evidence type="ECO:0000256" key="3">
    <source>
        <dbReference type="ARBA" id="ARBA00004123"/>
    </source>
</evidence>
<evidence type="ECO:0000256" key="12">
    <source>
        <dbReference type="ARBA" id="ARBA00022839"/>
    </source>
</evidence>
<evidence type="ECO:0000256" key="14">
    <source>
        <dbReference type="ARBA" id="ARBA00023015"/>
    </source>
</evidence>
<evidence type="ECO:0000313" key="18">
    <source>
        <dbReference type="EMBL" id="KAF2291503.1"/>
    </source>
</evidence>
<keyword evidence="13" id="KW-0694">RNA-binding</keyword>
<dbReference type="GO" id="GO:0046872">
    <property type="term" value="F:metal ion binding"/>
    <property type="evidence" value="ECO:0007669"/>
    <property type="project" value="UniProtKB-KW"/>
</dbReference>
<dbReference type="EC" id="3.1.13.4" evidence="7"/>
<dbReference type="GO" id="GO:0005634">
    <property type="term" value="C:nucleus"/>
    <property type="evidence" value="ECO:0007669"/>
    <property type="project" value="UniProtKB-SubCell"/>
</dbReference>
<keyword evidence="15" id="KW-0804">Transcription</keyword>
<evidence type="ECO:0000256" key="6">
    <source>
        <dbReference type="ARBA" id="ARBA00011757"/>
    </source>
</evidence>
<accession>A0A6A6KTX4</accession>
<evidence type="ECO:0000256" key="2">
    <source>
        <dbReference type="ARBA" id="ARBA00001968"/>
    </source>
</evidence>
<gene>
    <name evidence="18" type="ORF">GH714_024912</name>
</gene>
<reference evidence="18 19" key="1">
    <citation type="journal article" date="2020" name="Mol. Plant">
        <title>The Chromosome-Based Rubber Tree Genome Provides New Insights into Spurge Genome Evolution and Rubber Biosynthesis.</title>
        <authorList>
            <person name="Liu J."/>
            <person name="Shi C."/>
            <person name="Shi C.C."/>
            <person name="Li W."/>
            <person name="Zhang Q.J."/>
            <person name="Zhang Y."/>
            <person name="Li K."/>
            <person name="Lu H.F."/>
            <person name="Shi C."/>
            <person name="Zhu S.T."/>
            <person name="Xiao Z.Y."/>
            <person name="Nan H."/>
            <person name="Yue Y."/>
            <person name="Zhu X.G."/>
            <person name="Wu Y."/>
            <person name="Hong X.N."/>
            <person name="Fan G.Y."/>
            <person name="Tong Y."/>
            <person name="Zhang D."/>
            <person name="Mao C.L."/>
            <person name="Liu Y.L."/>
            <person name="Hao S.J."/>
            <person name="Liu W.Q."/>
            <person name="Lv M.Q."/>
            <person name="Zhang H.B."/>
            <person name="Liu Y."/>
            <person name="Hu-Tang G.R."/>
            <person name="Wang J.P."/>
            <person name="Wang J.H."/>
            <person name="Sun Y.H."/>
            <person name="Ni S.B."/>
            <person name="Chen W.B."/>
            <person name="Zhang X.C."/>
            <person name="Jiao Y.N."/>
            <person name="Eichler E.E."/>
            <person name="Li G.H."/>
            <person name="Liu X."/>
            <person name="Gao L.Z."/>
        </authorList>
    </citation>
    <scope>NUCLEOTIDE SEQUENCE [LARGE SCALE GENOMIC DNA]</scope>
    <source>
        <strain evidence="19">cv. GT1</strain>
        <tissue evidence="18">Leaf</tissue>
    </source>
</reference>
<comment type="subcellular location">
    <subcellularLocation>
        <location evidence="4">Cytoplasm</location>
    </subcellularLocation>
    <subcellularLocation>
        <location evidence="3">Nucleus</location>
    </subcellularLocation>
</comment>
<comment type="function">
    <text evidence="17">Ubiquitous transcription factor required for a diverse set of processes. It is a component of the CCR4 complex involved in the control of gene expression.</text>
</comment>
<comment type="similarity">
    <text evidence="5">Belongs to the CAF1 family.</text>
</comment>
<keyword evidence="10" id="KW-0479">Metal-binding</keyword>
<comment type="subunit">
    <text evidence="6">Component of the CCR4-NOT complex, at least composed of CRR4 and CAF1 proteins.</text>
</comment>
<dbReference type="Pfam" id="PF04857">
    <property type="entry name" value="CAF1"/>
    <property type="match status" value="3"/>
</dbReference>
<dbReference type="PANTHER" id="PTHR10797">
    <property type="entry name" value="CCR4-NOT TRANSCRIPTION COMPLEX SUBUNIT"/>
    <property type="match status" value="1"/>
</dbReference>
<dbReference type="GO" id="GO:0005737">
    <property type="term" value="C:cytoplasm"/>
    <property type="evidence" value="ECO:0007669"/>
    <property type="project" value="UniProtKB-SubCell"/>
</dbReference>
<dbReference type="InterPro" id="IPR006941">
    <property type="entry name" value="RNase_CAF1"/>
</dbReference>
<evidence type="ECO:0000256" key="13">
    <source>
        <dbReference type="ARBA" id="ARBA00022884"/>
    </source>
</evidence>
<dbReference type="InterPro" id="IPR036397">
    <property type="entry name" value="RNaseH_sf"/>
</dbReference>
<dbReference type="InterPro" id="IPR012337">
    <property type="entry name" value="RNaseH-like_sf"/>
</dbReference>
<evidence type="ECO:0000256" key="5">
    <source>
        <dbReference type="ARBA" id="ARBA00008372"/>
    </source>
</evidence>
<dbReference type="EMBL" id="JAAGAX010000015">
    <property type="protein sequence ID" value="KAF2291503.1"/>
    <property type="molecule type" value="Genomic_DNA"/>
</dbReference>
<evidence type="ECO:0000256" key="7">
    <source>
        <dbReference type="ARBA" id="ARBA00012161"/>
    </source>
</evidence>
<keyword evidence="12" id="KW-0269">Exonuclease</keyword>
<evidence type="ECO:0000256" key="16">
    <source>
        <dbReference type="ARBA" id="ARBA00023242"/>
    </source>
</evidence>